<keyword evidence="3" id="KW-1003">Cell membrane</keyword>
<evidence type="ECO:0000313" key="10">
    <source>
        <dbReference type="EMBL" id="SHH95941.1"/>
    </source>
</evidence>
<dbReference type="InterPro" id="IPR025966">
    <property type="entry name" value="OppC_N"/>
</dbReference>
<keyword evidence="11" id="KW-1185">Reference proteome</keyword>
<evidence type="ECO:0000256" key="3">
    <source>
        <dbReference type="ARBA" id="ARBA00022475"/>
    </source>
</evidence>
<dbReference type="CDD" id="cd06261">
    <property type="entry name" value="TM_PBP2"/>
    <property type="match status" value="1"/>
</dbReference>
<dbReference type="PROSITE" id="PS50928">
    <property type="entry name" value="ABC_TM1"/>
    <property type="match status" value="1"/>
</dbReference>
<evidence type="ECO:0000256" key="4">
    <source>
        <dbReference type="ARBA" id="ARBA00022692"/>
    </source>
</evidence>
<feature type="transmembrane region" description="Helical" evidence="7">
    <location>
        <begin position="145"/>
        <end position="167"/>
    </location>
</feature>
<dbReference type="Gene3D" id="1.10.3720.10">
    <property type="entry name" value="MetI-like"/>
    <property type="match status" value="1"/>
</dbReference>
<comment type="similarity">
    <text evidence="7">Belongs to the binding-protein-dependent transport system permease family.</text>
</comment>
<evidence type="ECO:0000256" key="1">
    <source>
        <dbReference type="ARBA" id="ARBA00004651"/>
    </source>
</evidence>
<keyword evidence="6 7" id="KW-0472">Membrane</keyword>
<dbReference type="PANTHER" id="PTHR43386">
    <property type="entry name" value="OLIGOPEPTIDE TRANSPORT SYSTEM PERMEASE PROTEIN APPC"/>
    <property type="match status" value="1"/>
</dbReference>
<accession>A0A1M5X829</accession>
<dbReference type="InterPro" id="IPR035906">
    <property type="entry name" value="MetI-like_sf"/>
</dbReference>
<evidence type="ECO:0000256" key="5">
    <source>
        <dbReference type="ARBA" id="ARBA00022989"/>
    </source>
</evidence>
<proteinExistence type="inferred from homology"/>
<dbReference type="STRING" id="1123281.SAMN02745180_01553"/>
<dbReference type="GO" id="GO:0055085">
    <property type="term" value="P:transmembrane transport"/>
    <property type="evidence" value="ECO:0007669"/>
    <property type="project" value="InterPro"/>
</dbReference>
<dbReference type="SUPFAM" id="SSF161098">
    <property type="entry name" value="MetI-like"/>
    <property type="match status" value="1"/>
</dbReference>
<feature type="transmembrane region" description="Helical" evidence="7">
    <location>
        <begin position="116"/>
        <end position="138"/>
    </location>
</feature>
<evidence type="ECO:0000256" key="2">
    <source>
        <dbReference type="ARBA" id="ARBA00022448"/>
    </source>
</evidence>
<protein>
    <submittedName>
        <fullName evidence="10">Peptide/nickel transport system permease protein</fullName>
    </submittedName>
</protein>
<comment type="subcellular location">
    <subcellularLocation>
        <location evidence="1 7">Cell membrane</location>
        <topology evidence="1 7">Multi-pass membrane protein</topology>
    </subcellularLocation>
</comment>
<organism evidence="10 11">
    <name type="scientific">Sporanaerobacter acetigenes DSM 13106</name>
    <dbReference type="NCBI Taxonomy" id="1123281"/>
    <lineage>
        <taxon>Bacteria</taxon>
        <taxon>Bacillati</taxon>
        <taxon>Bacillota</taxon>
        <taxon>Tissierellia</taxon>
        <taxon>Tissierellales</taxon>
        <taxon>Sporanaerobacteraceae</taxon>
        <taxon>Sporanaerobacter</taxon>
    </lineage>
</organism>
<feature type="compositionally biased region" description="Basic and acidic residues" evidence="8">
    <location>
        <begin position="1"/>
        <end position="14"/>
    </location>
</feature>
<dbReference type="InterPro" id="IPR050366">
    <property type="entry name" value="BP-dependent_transpt_permease"/>
</dbReference>
<evidence type="ECO:0000256" key="6">
    <source>
        <dbReference type="ARBA" id="ARBA00023136"/>
    </source>
</evidence>
<feature type="transmembrane region" description="Helical" evidence="7">
    <location>
        <begin position="229"/>
        <end position="250"/>
    </location>
</feature>
<feature type="transmembrane region" description="Helical" evidence="7">
    <location>
        <begin position="286"/>
        <end position="307"/>
    </location>
</feature>
<dbReference type="InterPro" id="IPR053523">
    <property type="entry name" value="Oligopeptide_permease_AppC"/>
</dbReference>
<evidence type="ECO:0000313" key="11">
    <source>
        <dbReference type="Proteomes" id="UP000184389"/>
    </source>
</evidence>
<keyword evidence="2 7" id="KW-0813">Transport</keyword>
<dbReference type="AlphaFoldDB" id="A0A1M5X829"/>
<name>A0A1M5X829_9FIRM</name>
<evidence type="ECO:0000256" key="8">
    <source>
        <dbReference type="SAM" id="MobiDB-lite"/>
    </source>
</evidence>
<dbReference type="PANTHER" id="PTHR43386:SF1">
    <property type="entry name" value="D,D-DIPEPTIDE TRANSPORT SYSTEM PERMEASE PROTEIN DDPC-RELATED"/>
    <property type="match status" value="1"/>
</dbReference>
<dbReference type="GO" id="GO:0005886">
    <property type="term" value="C:plasma membrane"/>
    <property type="evidence" value="ECO:0007669"/>
    <property type="project" value="UniProtKB-SubCell"/>
</dbReference>
<feature type="transmembrane region" description="Helical" evidence="7">
    <location>
        <begin position="49"/>
        <end position="70"/>
    </location>
</feature>
<dbReference type="RefSeq" id="WP_234973691.1">
    <property type="nucleotide sequence ID" value="NZ_FQXR01000006.1"/>
</dbReference>
<gene>
    <name evidence="10" type="ORF">SAMN02745180_01553</name>
</gene>
<dbReference type="InterPro" id="IPR000515">
    <property type="entry name" value="MetI-like"/>
</dbReference>
<keyword evidence="5 7" id="KW-1133">Transmembrane helix</keyword>
<dbReference type="Pfam" id="PF12911">
    <property type="entry name" value="OppC_N"/>
    <property type="match status" value="1"/>
</dbReference>
<feature type="region of interest" description="Disordered" evidence="8">
    <location>
        <begin position="1"/>
        <end position="25"/>
    </location>
</feature>
<sequence length="319" mass="35349">MTEKSMKNKTENKAPNKNNNLDNKDAKEEEQVILTPWKLVKRKFKKNKVAVTGMIIFIIMVLLALLAPVLTPYDPYAMDFSQVNQAPSKTHLLGTDELGRDYLTRILYGGRVSMKVGLFAVIIEILIGALVGGLAGYYGGWVDNLLMRIVEIFMAFPFLPIAITISAVIGPEVAPEKRMYIMMFIIGLLSWGGLARMIRGQILSLREQEFIQAAKALGIRDSRIIWKHLIPNTLGYIIVSATLGMAGAIMSEAGLSFLGLGVTPPVPTWGNLVQNARDIYVLKNRVWLWLPPGVAIFFAVMSINLFGDGLRDAIDPKSK</sequence>
<evidence type="ECO:0000259" key="9">
    <source>
        <dbReference type="PROSITE" id="PS50928"/>
    </source>
</evidence>
<feature type="domain" description="ABC transmembrane type-1" evidence="9">
    <location>
        <begin position="110"/>
        <end position="307"/>
    </location>
</feature>
<keyword evidence="4 7" id="KW-0812">Transmembrane</keyword>
<dbReference type="NCBIfam" id="NF045476">
    <property type="entry name" value="Opp4C"/>
    <property type="match status" value="1"/>
</dbReference>
<dbReference type="EMBL" id="FQXR01000006">
    <property type="protein sequence ID" value="SHH95941.1"/>
    <property type="molecule type" value="Genomic_DNA"/>
</dbReference>
<reference evidence="10 11" key="1">
    <citation type="submission" date="2016-11" db="EMBL/GenBank/DDBJ databases">
        <authorList>
            <person name="Jaros S."/>
            <person name="Januszkiewicz K."/>
            <person name="Wedrychowicz H."/>
        </authorList>
    </citation>
    <scope>NUCLEOTIDE SEQUENCE [LARGE SCALE GENOMIC DNA]</scope>
    <source>
        <strain evidence="10 11">DSM 13106</strain>
    </source>
</reference>
<evidence type="ECO:0000256" key="7">
    <source>
        <dbReference type="RuleBase" id="RU363032"/>
    </source>
</evidence>
<dbReference type="Pfam" id="PF00528">
    <property type="entry name" value="BPD_transp_1"/>
    <property type="match status" value="1"/>
</dbReference>
<dbReference type="Proteomes" id="UP000184389">
    <property type="component" value="Unassembled WGS sequence"/>
</dbReference>
<feature type="transmembrane region" description="Helical" evidence="7">
    <location>
        <begin position="179"/>
        <end position="198"/>
    </location>
</feature>